<dbReference type="AlphaFoldDB" id="A0A139GT96"/>
<protein>
    <submittedName>
        <fullName evidence="2">Uncharacterized protein</fullName>
    </submittedName>
</protein>
<feature type="region of interest" description="Disordered" evidence="1">
    <location>
        <begin position="1"/>
        <end position="37"/>
    </location>
</feature>
<accession>A0A139GT96</accession>
<sequence>MESQRDQSAAGTSPSSVSRSQSPSPRARSPALPSAIPYPRPVLPSILSSSPSELHTALRPNAPCCFFIDNTSKSGATSKSARFCDFSVFRISPASFASSSAPGYACVTELLASWHATPDTRKAAETKNGGSPAAHAEQTIAAGKLRADIRREDSVVDKLISSRRD</sequence>
<keyword evidence="3" id="KW-1185">Reference proteome</keyword>
<dbReference type="EMBL" id="LFZO01001346">
    <property type="protein sequence ID" value="KXS93418.1"/>
    <property type="molecule type" value="Genomic_DNA"/>
</dbReference>
<proteinExistence type="predicted"/>
<gene>
    <name evidence="2" type="ORF">AC579_8534</name>
</gene>
<name>A0A139GT96_9PEZI</name>
<organism evidence="2 3">
    <name type="scientific">Pseudocercospora musae</name>
    <dbReference type="NCBI Taxonomy" id="113226"/>
    <lineage>
        <taxon>Eukaryota</taxon>
        <taxon>Fungi</taxon>
        <taxon>Dikarya</taxon>
        <taxon>Ascomycota</taxon>
        <taxon>Pezizomycotina</taxon>
        <taxon>Dothideomycetes</taxon>
        <taxon>Dothideomycetidae</taxon>
        <taxon>Mycosphaerellales</taxon>
        <taxon>Mycosphaerellaceae</taxon>
        <taxon>Pseudocercospora</taxon>
    </lineage>
</organism>
<reference evidence="2 3" key="1">
    <citation type="submission" date="2015-07" db="EMBL/GenBank/DDBJ databases">
        <title>Comparative genomics of the Sigatoka disease complex on banana suggests a link between parallel evolutionary changes in Pseudocercospora fijiensis and Pseudocercospora eumusae and increased virulence on the banana host.</title>
        <authorList>
            <person name="Chang T.-C."/>
            <person name="Salvucci A."/>
            <person name="Crous P.W."/>
            <person name="Stergiopoulos I."/>
        </authorList>
    </citation>
    <scope>NUCLEOTIDE SEQUENCE [LARGE SCALE GENOMIC DNA]</scope>
    <source>
        <strain evidence="2 3">CBS 116634</strain>
    </source>
</reference>
<comment type="caution">
    <text evidence="2">The sequence shown here is derived from an EMBL/GenBank/DDBJ whole genome shotgun (WGS) entry which is preliminary data.</text>
</comment>
<evidence type="ECO:0000256" key="1">
    <source>
        <dbReference type="SAM" id="MobiDB-lite"/>
    </source>
</evidence>
<feature type="compositionally biased region" description="Low complexity" evidence="1">
    <location>
        <begin position="13"/>
        <end position="35"/>
    </location>
</feature>
<feature type="region of interest" description="Disordered" evidence="1">
    <location>
        <begin position="122"/>
        <end position="142"/>
    </location>
</feature>
<dbReference type="Proteomes" id="UP000073492">
    <property type="component" value="Unassembled WGS sequence"/>
</dbReference>
<evidence type="ECO:0000313" key="3">
    <source>
        <dbReference type="Proteomes" id="UP000073492"/>
    </source>
</evidence>
<feature type="compositionally biased region" description="Polar residues" evidence="1">
    <location>
        <begin position="1"/>
        <end position="12"/>
    </location>
</feature>
<evidence type="ECO:0000313" key="2">
    <source>
        <dbReference type="EMBL" id="KXS93418.1"/>
    </source>
</evidence>
<feature type="non-terminal residue" evidence="2">
    <location>
        <position position="165"/>
    </location>
</feature>